<reference evidence="1 2" key="1">
    <citation type="submission" date="2019-06" db="EMBL/GenBank/DDBJ databases">
        <title>Pseudomonas bimorpha sp. nov. isolated from bovine raw milk and skim milk concentrate.</title>
        <authorList>
            <person name="Hofmann K."/>
            <person name="Huptas C."/>
            <person name="Doll E."/>
            <person name="Scherer S."/>
            <person name="Wenning M."/>
        </authorList>
    </citation>
    <scope>NUCLEOTIDE SEQUENCE [LARGE SCALE GENOMIC DNA]</scope>
    <source>
        <strain evidence="1 2">DSM 108989</strain>
    </source>
</reference>
<proteinExistence type="predicted"/>
<evidence type="ECO:0000313" key="2">
    <source>
        <dbReference type="Proteomes" id="UP000318428"/>
    </source>
</evidence>
<gene>
    <name evidence="1" type="ORF">FJD38_17880</name>
</gene>
<sequence length="195" mass="21700">MKLIVGAVALMALAGCLDQGKVPEGLVQATKEAKELSIANNSPDLTVKSWWAAKDAAMRLDSQICFEYVRFQAPASEKLYKLATSDIPIDRPCDGGVFIFDRVITRVEIQSDTRAVVKATIKNATPPEAGAVLDDSDIKAKAEGEPYLYTLERKDADSGWAISRIDRFPSYARDWEKAYDKPQPSSNRFVYEQYQ</sequence>
<protein>
    <recommendedName>
        <fullName evidence="3">Lipoprotein</fullName>
    </recommendedName>
</protein>
<evidence type="ECO:0008006" key="3">
    <source>
        <dbReference type="Google" id="ProtNLM"/>
    </source>
</evidence>
<dbReference type="Proteomes" id="UP000318428">
    <property type="component" value="Unassembled WGS sequence"/>
</dbReference>
<dbReference type="EMBL" id="VFIO01000007">
    <property type="protein sequence ID" value="TWR87892.1"/>
    <property type="molecule type" value="Genomic_DNA"/>
</dbReference>
<dbReference type="PROSITE" id="PS51257">
    <property type="entry name" value="PROKAR_LIPOPROTEIN"/>
    <property type="match status" value="1"/>
</dbReference>
<dbReference type="RefSeq" id="WP_146386659.1">
    <property type="nucleotide sequence ID" value="NZ_VFIO01000007.1"/>
</dbReference>
<organism evidence="1 2">
    <name type="scientific">Pseudomonas saxonica</name>
    <dbReference type="NCBI Taxonomy" id="2600598"/>
    <lineage>
        <taxon>Bacteria</taxon>
        <taxon>Pseudomonadati</taxon>
        <taxon>Pseudomonadota</taxon>
        <taxon>Gammaproteobacteria</taxon>
        <taxon>Pseudomonadales</taxon>
        <taxon>Pseudomonadaceae</taxon>
        <taxon>Pseudomonas</taxon>
    </lineage>
</organism>
<comment type="caution">
    <text evidence="1">The sequence shown here is derived from an EMBL/GenBank/DDBJ whole genome shotgun (WGS) entry which is preliminary data.</text>
</comment>
<evidence type="ECO:0000313" key="1">
    <source>
        <dbReference type="EMBL" id="TWR87892.1"/>
    </source>
</evidence>
<keyword evidence="2" id="KW-1185">Reference proteome</keyword>
<name>A0ABY3GEU8_9PSED</name>
<accession>A0ABY3GEU8</accession>